<evidence type="ECO:0000313" key="3">
    <source>
        <dbReference type="Proteomes" id="UP000298860"/>
    </source>
</evidence>
<gene>
    <name evidence="2" type="ORF">GTS_40420</name>
</gene>
<name>A0A4D4JDG8_9PSEU</name>
<feature type="region of interest" description="Disordered" evidence="1">
    <location>
        <begin position="1"/>
        <end position="49"/>
    </location>
</feature>
<dbReference type="EMBL" id="BJFL01000024">
    <property type="protein sequence ID" value="GDY32409.1"/>
    <property type="molecule type" value="Genomic_DNA"/>
</dbReference>
<protein>
    <submittedName>
        <fullName evidence="2">Uncharacterized protein</fullName>
    </submittedName>
</protein>
<proteinExistence type="predicted"/>
<organism evidence="2 3">
    <name type="scientific">Gandjariella thermophila</name>
    <dbReference type="NCBI Taxonomy" id="1931992"/>
    <lineage>
        <taxon>Bacteria</taxon>
        <taxon>Bacillati</taxon>
        <taxon>Actinomycetota</taxon>
        <taxon>Actinomycetes</taxon>
        <taxon>Pseudonocardiales</taxon>
        <taxon>Pseudonocardiaceae</taxon>
        <taxon>Gandjariella</taxon>
    </lineage>
</organism>
<accession>A0A4D4JDG8</accession>
<evidence type="ECO:0000256" key="1">
    <source>
        <dbReference type="SAM" id="MobiDB-lite"/>
    </source>
</evidence>
<sequence>MSYAPIPGSGSDGNKGPPTARPLCPNVAEATSRRSAGRPAPITDGDRFAEWPVARTAPTGAAAEAVPRHTRRPAATNARCYRGASEPGSRRHRLPPFGGVRIGANGR</sequence>
<comment type="caution">
    <text evidence="2">The sequence shown here is derived from an EMBL/GenBank/DDBJ whole genome shotgun (WGS) entry which is preliminary data.</text>
</comment>
<dbReference type="AlphaFoldDB" id="A0A4D4JDG8"/>
<keyword evidence="3" id="KW-1185">Reference proteome</keyword>
<evidence type="ECO:0000313" key="2">
    <source>
        <dbReference type="EMBL" id="GDY32409.1"/>
    </source>
</evidence>
<feature type="region of interest" description="Disordered" evidence="1">
    <location>
        <begin position="81"/>
        <end position="107"/>
    </location>
</feature>
<dbReference type="Proteomes" id="UP000298860">
    <property type="component" value="Unassembled WGS sequence"/>
</dbReference>
<reference evidence="3" key="1">
    <citation type="submission" date="2019-04" db="EMBL/GenBank/DDBJ databases">
        <title>Draft genome sequence of Pseudonocardiaceae bacterium SL3-2-4.</title>
        <authorList>
            <person name="Ningsih F."/>
            <person name="Yokota A."/>
            <person name="Sakai Y."/>
            <person name="Nanatani K."/>
            <person name="Yabe S."/>
            <person name="Oetari A."/>
            <person name="Sjamsuridzal W."/>
        </authorList>
    </citation>
    <scope>NUCLEOTIDE SEQUENCE [LARGE SCALE GENOMIC DNA]</scope>
    <source>
        <strain evidence="3">SL3-2-4</strain>
    </source>
</reference>